<sequence length="345" mass="38633">MKEKKNLQGLTAEELKKFAADAGEAPFRGRQLFKWINKGEKSFEGMTDFSKELRRKLEDMAYIGGVKILRIQRDPHDGTMKFLFGLEDGNSVEGVFMKYRYGNSFCVSSQAGCRMGCTFCASALKGLARNLTAGEMADQIYEGEKAAGEKVNHIVVMGTGEPFDNYDNLKKFLEILHHPDGKNISYRNMTVSTSGIIPGIRKLAEDFPQVNLAVSLHSLIDRKRSEIMPVNRAYPLEELLEAAREYTQGTGRRITFEYALIKGQNDSVKDVELMKERLAGINCHVNLIPLNRVEETGLWGSGRKRAEEMAKELEAAGIAATVRRELGRNIDGACGQLRLKKETLK</sequence>
<keyword evidence="5 12" id="KW-0489">Methyltransferase</keyword>
<evidence type="ECO:0000256" key="7">
    <source>
        <dbReference type="ARBA" id="ARBA00022691"/>
    </source>
</evidence>
<evidence type="ECO:0000256" key="12">
    <source>
        <dbReference type="HAMAP-Rule" id="MF_01849"/>
    </source>
</evidence>
<evidence type="ECO:0000313" key="14">
    <source>
        <dbReference type="EMBL" id="HIU24878.1"/>
    </source>
</evidence>
<dbReference type="AlphaFoldDB" id="A0A9D1L6D6"/>
<dbReference type="GO" id="GO:0030488">
    <property type="term" value="P:tRNA methylation"/>
    <property type="evidence" value="ECO:0007669"/>
    <property type="project" value="UniProtKB-UniRule"/>
</dbReference>
<keyword evidence="4 12" id="KW-0698">rRNA processing</keyword>
<dbReference type="HAMAP" id="MF_01849">
    <property type="entry name" value="RNA_methyltr_RlmN"/>
    <property type="match status" value="1"/>
</dbReference>
<protein>
    <recommendedName>
        <fullName evidence="12">Probable dual-specificity RNA methyltransferase RlmN</fullName>
        <ecNumber evidence="12">2.1.1.192</ecNumber>
    </recommendedName>
    <alternativeName>
        <fullName evidence="12">23S rRNA (adenine(2503)-C(2))-methyltransferase</fullName>
    </alternativeName>
    <alternativeName>
        <fullName evidence="12">23S rRNA m2A2503 methyltransferase</fullName>
    </alternativeName>
    <alternativeName>
        <fullName evidence="12">Ribosomal RNA large subunit methyltransferase N</fullName>
    </alternativeName>
    <alternativeName>
        <fullName evidence="12">tRNA (adenine(37)-C(2))-methyltransferase</fullName>
    </alternativeName>
    <alternativeName>
        <fullName evidence="12">tRNA m2A37 methyltransferase</fullName>
    </alternativeName>
</protein>
<dbReference type="GO" id="GO:0005737">
    <property type="term" value="C:cytoplasm"/>
    <property type="evidence" value="ECO:0007669"/>
    <property type="project" value="UniProtKB-SubCell"/>
</dbReference>
<dbReference type="SFLD" id="SFLDF00275">
    <property type="entry name" value="adenosine_C2_methyltransferase"/>
    <property type="match status" value="1"/>
</dbReference>
<evidence type="ECO:0000256" key="2">
    <source>
        <dbReference type="ARBA" id="ARBA00022485"/>
    </source>
</evidence>
<dbReference type="InterPro" id="IPR027492">
    <property type="entry name" value="RNA_MTrfase_RlmN"/>
</dbReference>
<evidence type="ECO:0000256" key="1">
    <source>
        <dbReference type="ARBA" id="ARBA00004496"/>
    </source>
</evidence>
<dbReference type="GO" id="GO:0019843">
    <property type="term" value="F:rRNA binding"/>
    <property type="evidence" value="ECO:0007669"/>
    <property type="project" value="UniProtKB-UniRule"/>
</dbReference>
<dbReference type="EMBL" id="DVMP01000003">
    <property type="protein sequence ID" value="HIU24878.1"/>
    <property type="molecule type" value="Genomic_DNA"/>
</dbReference>
<proteinExistence type="inferred from homology"/>
<feature type="binding site" evidence="12">
    <location>
        <position position="192"/>
    </location>
    <ligand>
        <name>S-adenosyl-L-methionine</name>
        <dbReference type="ChEBI" id="CHEBI:59789"/>
    </ligand>
</feature>
<dbReference type="GO" id="GO:0000049">
    <property type="term" value="F:tRNA binding"/>
    <property type="evidence" value="ECO:0007669"/>
    <property type="project" value="UniProtKB-UniRule"/>
</dbReference>
<dbReference type="CDD" id="cd01335">
    <property type="entry name" value="Radical_SAM"/>
    <property type="match status" value="1"/>
</dbReference>
<reference evidence="14" key="1">
    <citation type="submission" date="2020-10" db="EMBL/GenBank/DDBJ databases">
        <authorList>
            <person name="Gilroy R."/>
        </authorList>
    </citation>
    <scope>NUCLEOTIDE SEQUENCE</scope>
    <source>
        <strain evidence="14">ChiHcec3-6078</strain>
    </source>
</reference>
<feature type="binding site" evidence="12">
    <location>
        <position position="120"/>
    </location>
    <ligand>
        <name>[4Fe-4S] cluster</name>
        <dbReference type="ChEBI" id="CHEBI:49883"/>
        <note>4Fe-4S-S-AdoMet</note>
    </ligand>
</feature>
<evidence type="ECO:0000256" key="10">
    <source>
        <dbReference type="ARBA" id="ARBA00023004"/>
    </source>
</evidence>
<dbReference type="Proteomes" id="UP000824090">
    <property type="component" value="Unassembled WGS sequence"/>
</dbReference>
<keyword evidence="10 12" id="KW-0408">Iron</keyword>
<keyword evidence="9 12" id="KW-0479">Metal-binding</keyword>
<dbReference type="Pfam" id="PF04055">
    <property type="entry name" value="Radical_SAM"/>
    <property type="match status" value="1"/>
</dbReference>
<evidence type="ECO:0000256" key="11">
    <source>
        <dbReference type="ARBA" id="ARBA00023014"/>
    </source>
</evidence>
<comment type="caution">
    <text evidence="12">Lacks conserved residue(s) required for the propagation of feature annotation.</text>
</comment>
<feature type="active site" description="Proton acceptor" evidence="12">
    <location>
        <position position="93"/>
    </location>
</feature>
<dbReference type="InterPro" id="IPR007197">
    <property type="entry name" value="rSAM"/>
</dbReference>
<dbReference type="InterPro" id="IPR013785">
    <property type="entry name" value="Aldolase_TIM"/>
</dbReference>
<evidence type="ECO:0000256" key="4">
    <source>
        <dbReference type="ARBA" id="ARBA00022552"/>
    </source>
</evidence>
<comment type="catalytic activity">
    <reaction evidence="12">
        <text>adenosine(37) in tRNA + 2 reduced [2Fe-2S]-[ferredoxin] + 2 S-adenosyl-L-methionine = 2-methyladenosine(37) in tRNA + 5'-deoxyadenosine + L-methionine + 2 oxidized [2Fe-2S]-[ferredoxin] + S-adenosyl-L-homocysteine</text>
        <dbReference type="Rhea" id="RHEA:43332"/>
        <dbReference type="Rhea" id="RHEA-COMP:10000"/>
        <dbReference type="Rhea" id="RHEA-COMP:10001"/>
        <dbReference type="Rhea" id="RHEA-COMP:10162"/>
        <dbReference type="Rhea" id="RHEA-COMP:10485"/>
        <dbReference type="ChEBI" id="CHEBI:17319"/>
        <dbReference type="ChEBI" id="CHEBI:33737"/>
        <dbReference type="ChEBI" id="CHEBI:33738"/>
        <dbReference type="ChEBI" id="CHEBI:57844"/>
        <dbReference type="ChEBI" id="CHEBI:57856"/>
        <dbReference type="ChEBI" id="CHEBI:59789"/>
        <dbReference type="ChEBI" id="CHEBI:74411"/>
        <dbReference type="ChEBI" id="CHEBI:74497"/>
        <dbReference type="EC" id="2.1.1.192"/>
    </reaction>
</comment>
<dbReference type="GO" id="GO:0002935">
    <property type="term" value="F:tRNA (adenine(37)-C2)-methyltransferase activity"/>
    <property type="evidence" value="ECO:0007669"/>
    <property type="project" value="UniProtKB-UniRule"/>
</dbReference>
<comment type="cofactor">
    <cofactor evidence="12">
        <name>[4Fe-4S] cluster</name>
        <dbReference type="ChEBI" id="CHEBI:49883"/>
    </cofactor>
    <text evidence="12">Binds 1 [4Fe-4S] cluster. The cluster is coordinated with 3 cysteines and an exchangeable S-adenosyl-L-methionine.</text>
</comment>
<feature type="binding site" evidence="12">
    <location>
        <position position="291"/>
    </location>
    <ligand>
        <name>S-adenosyl-L-methionine</name>
        <dbReference type="ChEBI" id="CHEBI:59789"/>
    </ligand>
</feature>
<dbReference type="InterPro" id="IPR058240">
    <property type="entry name" value="rSAM_sf"/>
</dbReference>
<comment type="function">
    <text evidence="12">Specifically methylates position 2 of adenine 2503 in 23S rRNA and position 2 of adenine 37 in tRNAs.</text>
</comment>
<dbReference type="FunFam" id="3.20.20.70:FF:000014">
    <property type="entry name" value="Probable dual-specificity RNA methyltransferase RlmN"/>
    <property type="match status" value="1"/>
</dbReference>
<dbReference type="InterPro" id="IPR040072">
    <property type="entry name" value="Methyltransferase_A"/>
</dbReference>
<accession>A0A9D1L6D6</accession>
<dbReference type="SFLD" id="SFLDG01062">
    <property type="entry name" value="methyltransferase_(Class_A)"/>
    <property type="match status" value="1"/>
</dbReference>
<comment type="catalytic activity">
    <reaction evidence="12">
        <text>adenosine(2503) in 23S rRNA + 2 reduced [2Fe-2S]-[ferredoxin] + 2 S-adenosyl-L-methionine = 2-methyladenosine(2503) in 23S rRNA + 5'-deoxyadenosine + L-methionine + 2 oxidized [2Fe-2S]-[ferredoxin] + S-adenosyl-L-homocysteine</text>
        <dbReference type="Rhea" id="RHEA:42916"/>
        <dbReference type="Rhea" id="RHEA-COMP:10000"/>
        <dbReference type="Rhea" id="RHEA-COMP:10001"/>
        <dbReference type="Rhea" id="RHEA-COMP:10152"/>
        <dbReference type="Rhea" id="RHEA-COMP:10282"/>
        <dbReference type="ChEBI" id="CHEBI:17319"/>
        <dbReference type="ChEBI" id="CHEBI:33737"/>
        <dbReference type="ChEBI" id="CHEBI:33738"/>
        <dbReference type="ChEBI" id="CHEBI:57844"/>
        <dbReference type="ChEBI" id="CHEBI:57856"/>
        <dbReference type="ChEBI" id="CHEBI:59789"/>
        <dbReference type="ChEBI" id="CHEBI:74411"/>
        <dbReference type="ChEBI" id="CHEBI:74497"/>
        <dbReference type="EC" id="2.1.1.192"/>
    </reaction>
</comment>
<reference evidence="14" key="2">
    <citation type="journal article" date="2021" name="PeerJ">
        <title>Extensive microbial diversity within the chicken gut microbiome revealed by metagenomics and culture.</title>
        <authorList>
            <person name="Gilroy R."/>
            <person name="Ravi A."/>
            <person name="Getino M."/>
            <person name="Pursley I."/>
            <person name="Horton D.L."/>
            <person name="Alikhan N.F."/>
            <person name="Baker D."/>
            <person name="Gharbi K."/>
            <person name="Hall N."/>
            <person name="Watson M."/>
            <person name="Adriaenssens E.M."/>
            <person name="Foster-Nyarko E."/>
            <person name="Jarju S."/>
            <person name="Secka A."/>
            <person name="Antonio M."/>
            <person name="Oren A."/>
            <person name="Chaudhuri R.R."/>
            <person name="La Ragione R."/>
            <person name="Hildebrand F."/>
            <person name="Pallen M.J."/>
        </authorList>
    </citation>
    <scope>NUCLEOTIDE SEQUENCE</scope>
    <source>
        <strain evidence="14">ChiHcec3-6078</strain>
    </source>
</reference>
<dbReference type="GO" id="GO:0070475">
    <property type="term" value="P:rRNA base methylation"/>
    <property type="evidence" value="ECO:0007669"/>
    <property type="project" value="UniProtKB-UniRule"/>
</dbReference>
<evidence type="ECO:0000256" key="8">
    <source>
        <dbReference type="ARBA" id="ARBA00022694"/>
    </source>
</evidence>
<dbReference type="Gene3D" id="1.10.150.530">
    <property type="match status" value="1"/>
</dbReference>
<keyword evidence="3 12" id="KW-0963">Cytoplasm</keyword>
<dbReference type="GO" id="GO:0051539">
    <property type="term" value="F:4 iron, 4 sulfur cluster binding"/>
    <property type="evidence" value="ECO:0007669"/>
    <property type="project" value="UniProtKB-UniRule"/>
</dbReference>
<dbReference type="NCBIfam" id="TIGR00048">
    <property type="entry name" value="rRNA_mod_RlmN"/>
    <property type="match status" value="1"/>
</dbReference>
<dbReference type="EC" id="2.1.1.192" evidence="12"/>
<keyword evidence="2 12" id="KW-0004">4Fe-4S</keyword>
<evidence type="ECO:0000256" key="5">
    <source>
        <dbReference type="ARBA" id="ARBA00022603"/>
    </source>
</evidence>
<evidence type="ECO:0000256" key="9">
    <source>
        <dbReference type="ARBA" id="ARBA00022723"/>
    </source>
</evidence>
<dbReference type="Pfam" id="PF21016">
    <property type="entry name" value="RlmN_N"/>
    <property type="match status" value="1"/>
</dbReference>
<feature type="domain" description="Radical SAM core" evidence="13">
    <location>
        <begin position="99"/>
        <end position="329"/>
    </location>
</feature>
<dbReference type="GO" id="GO:0046872">
    <property type="term" value="F:metal ion binding"/>
    <property type="evidence" value="ECO:0007669"/>
    <property type="project" value="UniProtKB-KW"/>
</dbReference>
<comment type="caution">
    <text evidence="14">The sequence shown here is derived from an EMBL/GenBank/DDBJ whole genome shotgun (WGS) entry which is preliminary data.</text>
</comment>
<feature type="active site" description="S-methylcysteine intermediate" evidence="12">
    <location>
        <position position="334"/>
    </location>
</feature>
<feature type="binding site" evidence="12">
    <location>
        <begin position="160"/>
        <end position="161"/>
    </location>
    <ligand>
        <name>S-adenosyl-L-methionine</name>
        <dbReference type="ChEBI" id="CHEBI:59789"/>
    </ligand>
</feature>
<keyword evidence="6 12" id="KW-0808">Transferase</keyword>
<dbReference type="SUPFAM" id="SSF102114">
    <property type="entry name" value="Radical SAM enzymes"/>
    <property type="match status" value="1"/>
</dbReference>
<comment type="subcellular location">
    <subcellularLocation>
        <location evidence="1 12">Cytoplasm</location>
    </subcellularLocation>
</comment>
<dbReference type="InterPro" id="IPR004383">
    <property type="entry name" value="rRNA_lsu_MTrfase_RlmN/Cfr"/>
</dbReference>
<keyword evidence="11 12" id="KW-0411">Iron-sulfur</keyword>
<dbReference type="InterPro" id="IPR048641">
    <property type="entry name" value="RlmN_N"/>
</dbReference>
<dbReference type="SFLD" id="SFLDS00029">
    <property type="entry name" value="Radical_SAM"/>
    <property type="match status" value="1"/>
</dbReference>
<keyword evidence="7 12" id="KW-0949">S-adenosyl-L-methionine</keyword>
<evidence type="ECO:0000259" key="13">
    <source>
        <dbReference type="PROSITE" id="PS51918"/>
    </source>
</evidence>
<gene>
    <name evidence="12 14" type="primary">rlmN</name>
    <name evidence="14" type="ORF">IAC50_00075</name>
</gene>
<dbReference type="Gene3D" id="3.20.20.70">
    <property type="entry name" value="Aldolase class I"/>
    <property type="match status" value="1"/>
</dbReference>
<dbReference type="PIRSF" id="PIRSF006004">
    <property type="entry name" value="CHP00048"/>
    <property type="match status" value="1"/>
</dbReference>
<evidence type="ECO:0000256" key="3">
    <source>
        <dbReference type="ARBA" id="ARBA00022490"/>
    </source>
</evidence>
<dbReference type="PROSITE" id="PS51918">
    <property type="entry name" value="RADICAL_SAM"/>
    <property type="match status" value="1"/>
</dbReference>
<dbReference type="PANTHER" id="PTHR30544">
    <property type="entry name" value="23S RRNA METHYLTRANSFERASE"/>
    <property type="match status" value="1"/>
</dbReference>
<keyword evidence="12" id="KW-1015">Disulfide bond</keyword>
<feature type="binding site" evidence="12">
    <location>
        <begin position="215"/>
        <end position="217"/>
    </location>
    <ligand>
        <name>S-adenosyl-L-methionine</name>
        <dbReference type="ChEBI" id="CHEBI:59789"/>
    </ligand>
</feature>
<organism evidence="14 15">
    <name type="scientific">Candidatus Allocopromorpha excrementigallinarum</name>
    <dbReference type="NCBI Taxonomy" id="2840742"/>
    <lineage>
        <taxon>Bacteria</taxon>
        <taxon>Bacillati</taxon>
        <taxon>Bacillota</taxon>
        <taxon>Clostridia</taxon>
        <taxon>Eubacteriales</taxon>
        <taxon>Eubacteriaceae</taxon>
        <taxon>Eubacteriaceae incertae sedis</taxon>
        <taxon>Candidatus Allocopromorpha</taxon>
    </lineage>
</organism>
<feature type="binding site" evidence="12">
    <location>
        <position position="113"/>
    </location>
    <ligand>
        <name>[4Fe-4S] cluster</name>
        <dbReference type="ChEBI" id="CHEBI:49883"/>
        <note>4Fe-4S-S-AdoMet</note>
    </ligand>
</feature>
<keyword evidence="8 12" id="KW-0819">tRNA processing</keyword>
<evidence type="ECO:0000256" key="6">
    <source>
        <dbReference type="ARBA" id="ARBA00022679"/>
    </source>
</evidence>
<evidence type="ECO:0000313" key="15">
    <source>
        <dbReference type="Proteomes" id="UP000824090"/>
    </source>
</evidence>
<dbReference type="PANTHER" id="PTHR30544:SF5">
    <property type="entry name" value="RADICAL SAM CORE DOMAIN-CONTAINING PROTEIN"/>
    <property type="match status" value="1"/>
</dbReference>
<comment type="miscellaneous">
    <text evidence="12">Reaction proceeds by a ping-pong mechanism involving intermediate methylation of a conserved cysteine residue.</text>
</comment>
<feature type="binding site" evidence="12">
    <location>
        <position position="117"/>
    </location>
    <ligand>
        <name>[4Fe-4S] cluster</name>
        <dbReference type="ChEBI" id="CHEBI:49883"/>
        <note>4Fe-4S-S-AdoMet</note>
    </ligand>
</feature>
<comment type="similarity">
    <text evidence="12">Belongs to the radical SAM superfamily. RlmN family.</text>
</comment>
<name>A0A9D1L6D6_9FIRM</name>
<dbReference type="GO" id="GO:0070040">
    <property type="term" value="F:rRNA (adenine(2503)-C2-)-methyltransferase activity"/>
    <property type="evidence" value="ECO:0007669"/>
    <property type="project" value="UniProtKB-UniRule"/>
</dbReference>